<feature type="signal peptide" evidence="2">
    <location>
        <begin position="1"/>
        <end position="20"/>
    </location>
</feature>
<keyword evidence="4" id="KW-1185">Reference proteome</keyword>
<dbReference type="EMBL" id="JAJHUN010000001">
    <property type="protein sequence ID" value="KAJ4165055.1"/>
    <property type="molecule type" value="Genomic_DNA"/>
</dbReference>
<sequence>MRVDAALLLAAALIASPVSAIARNSKNEAAHTSSPPYAISNSSTIATHPSPKSSSKSTTSSLISSSHSSHVLDNLFHNNLNNTLNHPLNHNNIFRCAK</sequence>
<accession>A0A9W8UT30</accession>
<feature type="region of interest" description="Disordered" evidence="1">
    <location>
        <begin position="24"/>
        <end position="63"/>
    </location>
</feature>
<name>A0A9W8UT30_AKAMU</name>
<proteinExistence type="predicted"/>
<dbReference type="AlphaFoldDB" id="A0A9W8UT30"/>
<dbReference type="RefSeq" id="XP_056059970.1">
    <property type="nucleotide sequence ID" value="XM_056204634.1"/>
</dbReference>
<reference evidence="3" key="1">
    <citation type="journal article" date="2023" name="Access Microbiol">
        <title>De-novo genome assembly for Akanthomyces muscarius, a biocontrol agent of insect agricultural pests.</title>
        <authorList>
            <person name="Erdos Z."/>
            <person name="Studholme D.J."/>
            <person name="Raymond B."/>
            <person name="Sharma M."/>
        </authorList>
    </citation>
    <scope>NUCLEOTIDE SEQUENCE</scope>
    <source>
        <strain evidence="3">Ve6</strain>
    </source>
</reference>
<evidence type="ECO:0000313" key="3">
    <source>
        <dbReference type="EMBL" id="KAJ4165055.1"/>
    </source>
</evidence>
<comment type="caution">
    <text evidence="3">The sequence shown here is derived from an EMBL/GenBank/DDBJ whole genome shotgun (WGS) entry which is preliminary data.</text>
</comment>
<evidence type="ECO:0000313" key="4">
    <source>
        <dbReference type="Proteomes" id="UP001144673"/>
    </source>
</evidence>
<dbReference type="Proteomes" id="UP001144673">
    <property type="component" value="Chromosome 1"/>
</dbReference>
<protein>
    <submittedName>
        <fullName evidence="3">Uncharacterized protein</fullName>
    </submittedName>
</protein>
<organism evidence="3 4">
    <name type="scientific">Akanthomyces muscarius</name>
    <name type="common">Entomopathogenic fungus</name>
    <name type="synonym">Lecanicillium muscarium</name>
    <dbReference type="NCBI Taxonomy" id="2231603"/>
    <lineage>
        <taxon>Eukaryota</taxon>
        <taxon>Fungi</taxon>
        <taxon>Dikarya</taxon>
        <taxon>Ascomycota</taxon>
        <taxon>Pezizomycotina</taxon>
        <taxon>Sordariomycetes</taxon>
        <taxon>Hypocreomycetidae</taxon>
        <taxon>Hypocreales</taxon>
        <taxon>Cordycipitaceae</taxon>
        <taxon>Akanthomyces</taxon>
    </lineage>
</organism>
<feature type="compositionally biased region" description="Low complexity" evidence="1">
    <location>
        <begin position="47"/>
        <end position="63"/>
    </location>
</feature>
<gene>
    <name evidence="3" type="ORF">LMH87_006702</name>
</gene>
<dbReference type="GeneID" id="80893861"/>
<dbReference type="KEGG" id="amus:LMH87_006702"/>
<keyword evidence="2" id="KW-0732">Signal</keyword>
<feature type="chain" id="PRO_5040829999" evidence="2">
    <location>
        <begin position="21"/>
        <end position="98"/>
    </location>
</feature>
<evidence type="ECO:0000256" key="1">
    <source>
        <dbReference type="SAM" id="MobiDB-lite"/>
    </source>
</evidence>
<evidence type="ECO:0000256" key="2">
    <source>
        <dbReference type="SAM" id="SignalP"/>
    </source>
</evidence>
<feature type="compositionally biased region" description="Polar residues" evidence="1">
    <location>
        <begin position="30"/>
        <end position="46"/>
    </location>
</feature>